<dbReference type="InterPro" id="IPR044855">
    <property type="entry name" value="CoA-Trfase_III_dom3_sf"/>
</dbReference>
<dbReference type="GO" id="GO:0008410">
    <property type="term" value="F:CoA-transferase activity"/>
    <property type="evidence" value="ECO:0007669"/>
    <property type="project" value="TreeGrafter"/>
</dbReference>
<sequence>MERWKKLERVPAPAIIPSYGPLTGMRVLMTGSIVAAPFAAGMLADYGAEVIHVERPGVGDPYRGQSPVITSGNGDEEFVLADSDIPDDEKVSCAWIQEARNKLSLTLELNMKIPEIKEIFFSLIKNCDVWMENMVWVEKLGLNDEMLFEVNPKLVIAHLSGFGRPQFGGVPEECDRPSYDPIGQAEGGWMYINGFPEPSPPGYGSSFINDYISAVFCANGVMMAYINAQKTGKGQVVDVAQIECMSKCLNDTFVNYFTLGRVKERAGNHVPVFQPANLYRTKDGYLYIGAFGPFVYERALKAMDIDVEKYPHEKAGASREALESELGRELDRLIDKWMRARTSEEGQAILKSKKVPCGIPRNAKDLANSEHYKCRGNWIEYEDQTLHKKVTAYGFVPKMSGTPPRVWRGSPRLGQDTDIILEKIAGYSKAEIDMLKGRGFVDPMLN</sequence>
<gene>
    <name evidence="2" type="ORF">DSCO28_54020</name>
</gene>
<dbReference type="SUPFAM" id="SSF89796">
    <property type="entry name" value="CoA-transferase family III (CaiB/BaiF)"/>
    <property type="match status" value="1"/>
</dbReference>
<evidence type="ECO:0000313" key="3">
    <source>
        <dbReference type="Proteomes" id="UP000425960"/>
    </source>
</evidence>
<dbReference type="InterPro" id="IPR003673">
    <property type="entry name" value="CoA-Trfase_fam_III"/>
</dbReference>
<dbReference type="Gene3D" id="3.40.50.10540">
    <property type="entry name" value="Crotonobetainyl-coa:carnitine coa-transferase, domain 1"/>
    <property type="match status" value="1"/>
</dbReference>
<dbReference type="InterPro" id="IPR023606">
    <property type="entry name" value="CoA-Trfase_III_dom_1_sf"/>
</dbReference>
<protein>
    <submittedName>
        <fullName evidence="2">CoA transferase</fullName>
    </submittedName>
</protein>
<dbReference type="PANTHER" id="PTHR48207:SF3">
    <property type="entry name" value="SUCCINATE--HYDROXYMETHYLGLUTARATE COA-TRANSFERASE"/>
    <property type="match status" value="1"/>
</dbReference>
<dbReference type="KEGG" id="dov:DSCO28_54020"/>
<evidence type="ECO:0000313" key="2">
    <source>
        <dbReference type="EMBL" id="BBO84836.1"/>
    </source>
</evidence>
<dbReference type="InterPro" id="IPR050483">
    <property type="entry name" value="CoA-transferase_III_domain"/>
</dbReference>
<organism evidence="2 3">
    <name type="scientific">Desulfosarcina ovata subsp. sediminis</name>
    <dbReference type="NCBI Taxonomy" id="885957"/>
    <lineage>
        <taxon>Bacteria</taxon>
        <taxon>Pseudomonadati</taxon>
        <taxon>Thermodesulfobacteriota</taxon>
        <taxon>Desulfobacteria</taxon>
        <taxon>Desulfobacterales</taxon>
        <taxon>Desulfosarcinaceae</taxon>
        <taxon>Desulfosarcina</taxon>
    </lineage>
</organism>
<dbReference type="RefSeq" id="WP_155324636.1">
    <property type="nucleotide sequence ID" value="NZ_AP021876.1"/>
</dbReference>
<reference evidence="2 3" key="1">
    <citation type="submission" date="2019-11" db="EMBL/GenBank/DDBJ databases">
        <title>Comparative genomics of hydrocarbon-degrading Desulfosarcina strains.</title>
        <authorList>
            <person name="Watanabe M."/>
            <person name="Kojima H."/>
            <person name="Fukui M."/>
        </authorList>
    </citation>
    <scope>NUCLEOTIDE SEQUENCE [LARGE SCALE GENOMIC DNA]</scope>
    <source>
        <strain evidence="2 3">28bB2T</strain>
    </source>
</reference>
<evidence type="ECO:0000256" key="1">
    <source>
        <dbReference type="ARBA" id="ARBA00022679"/>
    </source>
</evidence>
<keyword evidence="1 2" id="KW-0808">Transferase</keyword>
<dbReference type="PANTHER" id="PTHR48207">
    <property type="entry name" value="SUCCINATE--HYDROXYMETHYLGLUTARATE COA-TRANSFERASE"/>
    <property type="match status" value="1"/>
</dbReference>
<name>A0A5K7ZXE2_9BACT</name>
<dbReference type="Proteomes" id="UP000425960">
    <property type="component" value="Chromosome"/>
</dbReference>
<dbReference type="EMBL" id="AP021876">
    <property type="protein sequence ID" value="BBO84836.1"/>
    <property type="molecule type" value="Genomic_DNA"/>
</dbReference>
<accession>A0A5K7ZXE2</accession>
<proteinExistence type="predicted"/>
<dbReference type="Pfam" id="PF02515">
    <property type="entry name" value="CoA_transf_3"/>
    <property type="match status" value="1"/>
</dbReference>
<dbReference type="AlphaFoldDB" id="A0A5K7ZXE2"/>
<dbReference type="Gene3D" id="3.30.1540.10">
    <property type="entry name" value="formyl-coa transferase, domain 3"/>
    <property type="match status" value="1"/>
</dbReference>